<dbReference type="Pfam" id="PF07366">
    <property type="entry name" value="SnoaL"/>
    <property type="match status" value="1"/>
</dbReference>
<evidence type="ECO:0008006" key="3">
    <source>
        <dbReference type="Google" id="ProtNLM"/>
    </source>
</evidence>
<protein>
    <recommendedName>
        <fullName evidence="3">SnoaL-like domain-containing protein</fullName>
    </recommendedName>
</protein>
<evidence type="ECO:0000313" key="1">
    <source>
        <dbReference type="EMBL" id="EHN12808.1"/>
    </source>
</evidence>
<evidence type="ECO:0000313" key="2">
    <source>
        <dbReference type="Proteomes" id="UP000005143"/>
    </source>
</evidence>
<gene>
    <name evidence="1" type="ORF">PAI11_02970</name>
</gene>
<dbReference type="AlphaFoldDB" id="H0E0I9"/>
<keyword evidence="2" id="KW-1185">Reference proteome</keyword>
<dbReference type="InterPro" id="IPR009959">
    <property type="entry name" value="Cyclase_SnoaL-like"/>
</dbReference>
<dbReference type="GO" id="GO:0030638">
    <property type="term" value="P:polyketide metabolic process"/>
    <property type="evidence" value="ECO:0007669"/>
    <property type="project" value="InterPro"/>
</dbReference>
<dbReference type="EMBL" id="AGUD01000010">
    <property type="protein sequence ID" value="EHN12808.1"/>
    <property type="molecule type" value="Genomic_DNA"/>
</dbReference>
<dbReference type="InterPro" id="IPR032710">
    <property type="entry name" value="NTF2-like_dom_sf"/>
</dbReference>
<accession>H0E0I9</accession>
<name>H0E0I9_9ACTN</name>
<dbReference type="RefSeq" id="WP_007570090.1">
    <property type="nucleotide sequence ID" value="NZ_AGUD01000010.1"/>
</dbReference>
<organism evidence="1 2">
    <name type="scientific">Patulibacter medicamentivorans</name>
    <dbReference type="NCBI Taxonomy" id="1097667"/>
    <lineage>
        <taxon>Bacteria</taxon>
        <taxon>Bacillati</taxon>
        <taxon>Actinomycetota</taxon>
        <taxon>Thermoleophilia</taxon>
        <taxon>Solirubrobacterales</taxon>
        <taxon>Patulibacteraceae</taxon>
        <taxon>Patulibacter</taxon>
    </lineage>
</organism>
<comment type="caution">
    <text evidence="1">The sequence shown here is derived from an EMBL/GenBank/DDBJ whole genome shotgun (WGS) entry which is preliminary data.</text>
</comment>
<sequence>MQIDGEALLTRVTKAIVGRDRQLIARLVTHDVHYEDAFADAPLLGPDQLGDHLAQLWEAFPDARVEATGPCLHDGDRIVALPLRLVGNNLGPIGSLPATERFLALHGVLVCELDATAHRLWRVRLFSDRFDAAVQLGILPATGTVADRAVRAIQGFGLLWRR</sequence>
<reference evidence="1 2" key="1">
    <citation type="journal article" date="2013" name="Biodegradation">
        <title>Quantitative proteomic analysis of ibuprofen-degrading Patulibacter sp. strain I11.</title>
        <authorList>
            <person name="Almeida B."/>
            <person name="Kjeldal H."/>
            <person name="Lolas I."/>
            <person name="Knudsen A.D."/>
            <person name="Carvalho G."/>
            <person name="Nielsen K.L."/>
            <person name="Barreto Crespo M.T."/>
            <person name="Stensballe A."/>
            <person name="Nielsen J.L."/>
        </authorList>
    </citation>
    <scope>NUCLEOTIDE SEQUENCE [LARGE SCALE GENOMIC DNA]</scope>
    <source>
        <strain evidence="1 2">I11</strain>
    </source>
</reference>
<dbReference type="Proteomes" id="UP000005143">
    <property type="component" value="Unassembled WGS sequence"/>
</dbReference>
<proteinExistence type="predicted"/>
<dbReference type="SUPFAM" id="SSF54427">
    <property type="entry name" value="NTF2-like"/>
    <property type="match status" value="1"/>
</dbReference>
<dbReference type="Gene3D" id="3.10.450.50">
    <property type="match status" value="1"/>
</dbReference>